<evidence type="ECO:0000259" key="1">
    <source>
        <dbReference type="Pfam" id="PF05699"/>
    </source>
</evidence>
<dbReference type="AlphaFoldDB" id="W2RDL8"/>
<dbReference type="VEuPathDB" id="FungiDB:PPTG_02917"/>
<dbReference type="GO" id="GO:0046983">
    <property type="term" value="F:protein dimerization activity"/>
    <property type="evidence" value="ECO:0007669"/>
    <property type="project" value="InterPro"/>
</dbReference>
<protein>
    <recommendedName>
        <fullName evidence="1">HAT C-terminal dimerisation domain-containing protein</fullName>
    </recommendedName>
</protein>
<dbReference type="InterPro" id="IPR012337">
    <property type="entry name" value="RNaseH-like_sf"/>
</dbReference>
<dbReference type="Pfam" id="PF05699">
    <property type="entry name" value="Dimer_Tnp_hAT"/>
    <property type="match status" value="1"/>
</dbReference>
<dbReference type="InterPro" id="IPR008906">
    <property type="entry name" value="HATC_C_dom"/>
</dbReference>
<proteinExistence type="predicted"/>
<sequence length="279" mass="31674">MGIPLVGCASYRLNLAVRTLLEPREADLEQVQSLMKRLRTLTQAAKLRLKTSLRPKLRQETRWGSTYAMLARYFDLREFISADDEDLAELMPSPLAELMPSPAANRRLKALLFELADVESVSMKLQSVELNLLDARDLLDGLLEVKPSFYRYFAPNADIVAAPEFESAVIKVLEGQAKQLSLGEKAALRSFERQTTIAATAETTKMRFADRILKRRKVQDDTSAYGQLDAIPSTSNAAERLFSMARMVLRYERNRLSPLMLEMLLFLKMNSKYWDVTTG</sequence>
<reference evidence="3" key="1">
    <citation type="submission" date="2011-12" db="EMBL/GenBank/DDBJ databases">
        <authorList>
            <consortium name="The Broad Institute Genome Sequencing Platform"/>
            <person name="Russ C."/>
            <person name="Tyler B."/>
            <person name="Panabieres F."/>
            <person name="Shan W."/>
            <person name="Tripathy S."/>
            <person name="Grunwald N."/>
            <person name="Machado M."/>
            <person name="Young S.K."/>
            <person name="Zeng Q."/>
            <person name="Gargeya S."/>
            <person name="Fitzgerald M."/>
            <person name="Haas B."/>
            <person name="Abouelleil A."/>
            <person name="Alvarado L."/>
            <person name="Arachchi H.M."/>
            <person name="Berlin A."/>
            <person name="Chapman S.B."/>
            <person name="Gearin G."/>
            <person name="Goldberg J."/>
            <person name="Griggs A."/>
            <person name="Gujja S."/>
            <person name="Hansen M."/>
            <person name="Heiman D."/>
            <person name="Howarth C."/>
            <person name="Larimer J."/>
            <person name="Lui A."/>
            <person name="MacDonald P.J.P."/>
            <person name="McCowen C."/>
            <person name="Montmayeur A."/>
            <person name="Murphy C."/>
            <person name="Neiman D."/>
            <person name="Pearson M."/>
            <person name="Priest M."/>
            <person name="Roberts A."/>
            <person name="Saif S."/>
            <person name="Shea T."/>
            <person name="Sisk P."/>
            <person name="Stolte C."/>
            <person name="Sykes S."/>
            <person name="Wortman J."/>
            <person name="Nusbaum C."/>
            <person name="Birren B."/>
        </authorList>
    </citation>
    <scope>NUCLEOTIDE SEQUENCE [LARGE SCALE GENOMIC DNA]</scope>
    <source>
        <strain evidence="3">INRA-310</strain>
    </source>
</reference>
<dbReference type="RefSeq" id="XP_008892497.1">
    <property type="nucleotide sequence ID" value="XM_008894249.1"/>
</dbReference>
<dbReference type="PANTHER" id="PTHR40866">
    <property type="entry name" value="BED-TYPE DOMAIN-CONTAINING PROTEIN"/>
    <property type="match status" value="1"/>
</dbReference>
<feature type="domain" description="HAT C-terminal dimerisation" evidence="1">
    <location>
        <begin position="230"/>
        <end position="270"/>
    </location>
</feature>
<accession>W2RDL8</accession>
<reference evidence="2 3" key="2">
    <citation type="submission" date="2013-11" db="EMBL/GenBank/DDBJ databases">
        <title>The Genome Sequence of Phytophthora parasitica INRA-310.</title>
        <authorList>
            <consortium name="The Broad Institute Genomics Platform"/>
            <person name="Russ C."/>
            <person name="Tyler B."/>
            <person name="Panabieres F."/>
            <person name="Shan W."/>
            <person name="Tripathy S."/>
            <person name="Grunwald N."/>
            <person name="Machado M."/>
            <person name="Johnson C.S."/>
            <person name="Arredondo F."/>
            <person name="Hong C."/>
            <person name="Coffey M."/>
            <person name="Young S.K."/>
            <person name="Zeng Q."/>
            <person name="Gargeya S."/>
            <person name="Fitzgerald M."/>
            <person name="Abouelleil A."/>
            <person name="Alvarado L."/>
            <person name="Chapman S.B."/>
            <person name="Gainer-Dewar J."/>
            <person name="Goldberg J."/>
            <person name="Griggs A."/>
            <person name="Gujja S."/>
            <person name="Hansen M."/>
            <person name="Howarth C."/>
            <person name="Imamovic A."/>
            <person name="Ireland A."/>
            <person name="Larimer J."/>
            <person name="McCowan C."/>
            <person name="Murphy C."/>
            <person name="Pearson M."/>
            <person name="Poon T.W."/>
            <person name="Priest M."/>
            <person name="Roberts A."/>
            <person name="Saif S."/>
            <person name="Shea T."/>
            <person name="Sykes S."/>
            <person name="Wortman J."/>
            <person name="Nusbaum C."/>
            <person name="Birren B."/>
        </authorList>
    </citation>
    <scope>NUCLEOTIDE SEQUENCE [LARGE SCALE GENOMIC DNA]</scope>
    <source>
        <strain evidence="2 3">INRA-310</strain>
    </source>
</reference>
<evidence type="ECO:0000313" key="2">
    <source>
        <dbReference type="EMBL" id="ETN23311.1"/>
    </source>
</evidence>
<evidence type="ECO:0000313" key="3">
    <source>
        <dbReference type="Proteomes" id="UP000018817"/>
    </source>
</evidence>
<dbReference type="GeneID" id="20173129"/>
<dbReference type="SUPFAM" id="SSF53098">
    <property type="entry name" value="Ribonuclease H-like"/>
    <property type="match status" value="1"/>
</dbReference>
<organism evidence="2 3">
    <name type="scientific">Phytophthora nicotianae (strain INRA-310)</name>
    <name type="common">Phytophthora parasitica</name>
    <dbReference type="NCBI Taxonomy" id="761204"/>
    <lineage>
        <taxon>Eukaryota</taxon>
        <taxon>Sar</taxon>
        <taxon>Stramenopiles</taxon>
        <taxon>Oomycota</taxon>
        <taxon>Peronosporomycetes</taxon>
        <taxon>Peronosporales</taxon>
        <taxon>Peronosporaceae</taxon>
        <taxon>Phytophthora</taxon>
    </lineage>
</organism>
<dbReference type="EMBL" id="KI669562">
    <property type="protein sequence ID" value="ETN23311.1"/>
    <property type="molecule type" value="Genomic_DNA"/>
</dbReference>
<dbReference type="OMA" id="GCASYRL"/>
<dbReference type="PANTHER" id="PTHR40866:SF1">
    <property type="entry name" value="BED-TYPE DOMAIN-CONTAINING PROTEIN"/>
    <property type="match status" value="1"/>
</dbReference>
<dbReference type="Proteomes" id="UP000018817">
    <property type="component" value="Unassembled WGS sequence"/>
</dbReference>
<name>W2RDL8_PHYN3</name>
<gene>
    <name evidence="2" type="ORF">PPTG_02917</name>
</gene>